<evidence type="ECO:0000256" key="2">
    <source>
        <dbReference type="ARBA" id="ARBA00023002"/>
    </source>
</evidence>
<dbReference type="RefSeq" id="WP_123896080.1">
    <property type="nucleotide sequence ID" value="NZ_RPFJ01000002.1"/>
</dbReference>
<keyword evidence="4" id="KW-0732">Signal</keyword>
<dbReference type="PANTHER" id="PTHR10173">
    <property type="entry name" value="METHIONINE SULFOXIDE REDUCTASE"/>
    <property type="match status" value="1"/>
</dbReference>
<dbReference type="InterPro" id="IPR002579">
    <property type="entry name" value="Met_Sox_Rdtase_MsrB_dom"/>
</dbReference>
<organism evidence="6 7">
    <name type="scientific">Aureibaculum marinum</name>
    <dbReference type="NCBI Taxonomy" id="2487930"/>
    <lineage>
        <taxon>Bacteria</taxon>
        <taxon>Pseudomonadati</taxon>
        <taxon>Bacteroidota</taxon>
        <taxon>Flavobacteriia</taxon>
        <taxon>Flavobacteriales</taxon>
        <taxon>Flavobacteriaceae</taxon>
        <taxon>Aureibaculum</taxon>
    </lineage>
</organism>
<dbReference type="Gene3D" id="2.170.150.20">
    <property type="entry name" value="Peptide methionine sulfoxide reductase"/>
    <property type="match status" value="1"/>
</dbReference>
<dbReference type="EMBL" id="RPFJ01000002">
    <property type="protein sequence ID" value="RPD99919.1"/>
    <property type="molecule type" value="Genomic_DNA"/>
</dbReference>
<comment type="caution">
    <text evidence="6">The sequence shown here is derived from an EMBL/GenBank/DDBJ whole genome shotgun (WGS) entry which is preliminary data.</text>
</comment>
<sequence length="166" mass="18898">MKNILTLFTITLLLSCTSNAQKNKKEDKKMAEDKNKIVKTEAEWKAELTEQEYYVLRQKGTDRPGNYGYTKHFEKGTYVCRACNAQLFESGSKYESNCGWPSFDDAIPGTIDFKKDTSHGMIRTEITCTRCDGHLGHIFDDGPKETTGKRYCVNTSSIKFIPAEKK</sequence>
<dbReference type="OrthoDB" id="4174719at2"/>
<dbReference type="EC" id="1.8.4.12" evidence="1"/>
<dbReference type="AlphaFoldDB" id="A0A3N4P873"/>
<comment type="catalytic activity">
    <reaction evidence="3">
        <text>L-methionyl-[protein] + [thioredoxin]-disulfide + H2O = L-methionyl-(R)-S-oxide-[protein] + [thioredoxin]-dithiol</text>
        <dbReference type="Rhea" id="RHEA:24164"/>
        <dbReference type="Rhea" id="RHEA-COMP:10698"/>
        <dbReference type="Rhea" id="RHEA-COMP:10700"/>
        <dbReference type="Rhea" id="RHEA-COMP:12313"/>
        <dbReference type="Rhea" id="RHEA-COMP:12314"/>
        <dbReference type="ChEBI" id="CHEBI:15377"/>
        <dbReference type="ChEBI" id="CHEBI:16044"/>
        <dbReference type="ChEBI" id="CHEBI:29950"/>
        <dbReference type="ChEBI" id="CHEBI:45764"/>
        <dbReference type="ChEBI" id="CHEBI:50058"/>
        <dbReference type="EC" id="1.8.4.12"/>
    </reaction>
</comment>
<feature type="chain" id="PRO_5017984567" description="peptide-methionine (R)-S-oxide reductase" evidence="4">
    <location>
        <begin position="21"/>
        <end position="166"/>
    </location>
</feature>
<feature type="domain" description="MsrB" evidence="5">
    <location>
        <begin position="41"/>
        <end position="163"/>
    </location>
</feature>
<dbReference type="GO" id="GO:0006979">
    <property type="term" value="P:response to oxidative stress"/>
    <property type="evidence" value="ECO:0007669"/>
    <property type="project" value="InterPro"/>
</dbReference>
<accession>A0A3N4P873</accession>
<dbReference type="Pfam" id="PF01641">
    <property type="entry name" value="SelR"/>
    <property type="match status" value="1"/>
</dbReference>
<dbReference type="InterPro" id="IPR028427">
    <property type="entry name" value="Met_Sox_Rdtase_MsrB"/>
</dbReference>
<proteinExistence type="predicted"/>
<dbReference type="NCBIfam" id="TIGR00357">
    <property type="entry name" value="peptide-methionine (R)-S-oxide reductase MsrB"/>
    <property type="match status" value="1"/>
</dbReference>
<dbReference type="PROSITE" id="PS51790">
    <property type="entry name" value="MSRB"/>
    <property type="match status" value="1"/>
</dbReference>
<dbReference type="GO" id="GO:0030091">
    <property type="term" value="P:protein repair"/>
    <property type="evidence" value="ECO:0007669"/>
    <property type="project" value="InterPro"/>
</dbReference>
<evidence type="ECO:0000259" key="5">
    <source>
        <dbReference type="PROSITE" id="PS51790"/>
    </source>
</evidence>
<keyword evidence="7" id="KW-1185">Reference proteome</keyword>
<dbReference type="PANTHER" id="PTHR10173:SF52">
    <property type="entry name" value="METHIONINE-R-SULFOXIDE REDUCTASE B1"/>
    <property type="match status" value="1"/>
</dbReference>
<reference evidence="6 7" key="1">
    <citation type="submission" date="2018-11" db="EMBL/GenBank/DDBJ databases">
        <title>Aureibaculum marinum gen. nov., sp. nov., a member of the family Flavobacteriaceae isolated from the Bohai Sea.</title>
        <authorList>
            <person name="Ji X."/>
        </authorList>
    </citation>
    <scope>NUCLEOTIDE SEQUENCE [LARGE SCALE GENOMIC DNA]</scope>
    <source>
        <strain evidence="6 7">BH-SD17</strain>
    </source>
</reference>
<dbReference type="InterPro" id="IPR011057">
    <property type="entry name" value="Mss4-like_sf"/>
</dbReference>
<dbReference type="SUPFAM" id="SSF51316">
    <property type="entry name" value="Mss4-like"/>
    <property type="match status" value="1"/>
</dbReference>
<dbReference type="Proteomes" id="UP000270856">
    <property type="component" value="Unassembled WGS sequence"/>
</dbReference>
<feature type="signal peptide" evidence="4">
    <location>
        <begin position="1"/>
        <end position="20"/>
    </location>
</feature>
<dbReference type="GO" id="GO:0005737">
    <property type="term" value="C:cytoplasm"/>
    <property type="evidence" value="ECO:0007669"/>
    <property type="project" value="TreeGrafter"/>
</dbReference>
<evidence type="ECO:0000256" key="3">
    <source>
        <dbReference type="ARBA" id="ARBA00048488"/>
    </source>
</evidence>
<keyword evidence="2 6" id="KW-0560">Oxidoreductase</keyword>
<dbReference type="GO" id="GO:0033743">
    <property type="term" value="F:peptide-methionine (R)-S-oxide reductase activity"/>
    <property type="evidence" value="ECO:0007669"/>
    <property type="project" value="UniProtKB-EC"/>
</dbReference>
<evidence type="ECO:0000313" key="6">
    <source>
        <dbReference type="EMBL" id="RPD99919.1"/>
    </source>
</evidence>
<name>A0A3N4P873_9FLAO</name>
<evidence type="ECO:0000256" key="4">
    <source>
        <dbReference type="SAM" id="SignalP"/>
    </source>
</evidence>
<evidence type="ECO:0000256" key="1">
    <source>
        <dbReference type="ARBA" id="ARBA00012499"/>
    </source>
</evidence>
<dbReference type="PROSITE" id="PS51257">
    <property type="entry name" value="PROKAR_LIPOPROTEIN"/>
    <property type="match status" value="1"/>
</dbReference>
<protein>
    <recommendedName>
        <fullName evidence="1">peptide-methionine (R)-S-oxide reductase</fullName>
        <ecNumber evidence="1">1.8.4.12</ecNumber>
    </recommendedName>
</protein>
<gene>
    <name evidence="6" type="primary">msrB</name>
    <name evidence="6" type="ORF">EGM88_01240</name>
</gene>
<evidence type="ECO:0000313" key="7">
    <source>
        <dbReference type="Proteomes" id="UP000270856"/>
    </source>
</evidence>